<dbReference type="GO" id="GO:0015774">
    <property type="term" value="P:polysaccharide transport"/>
    <property type="evidence" value="ECO:0007669"/>
    <property type="project" value="InterPro"/>
</dbReference>
<dbReference type="RefSeq" id="WP_160862574.1">
    <property type="nucleotide sequence ID" value="NZ_WUMK01000015.1"/>
</dbReference>
<keyword evidence="2" id="KW-1185">Reference proteome</keyword>
<dbReference type="CDD" id="cd16441">
    <property type="entry name" value="beta_Kdo_transferase_KpsS"/>
    <property type="match status" value="1"/>
</dbReference>
<dbReference type="OrthoDB" id="9794206at2"/>
<evidence type="ECO:0000313" key="2">
    <source>
        <dbReference type="Proteomes" id="UP000435802"/>
    </source>
</evidence>
<proteinExistence type="predicted"/>
<dbReference type="AlphaFoldDB" id="A0A6N8SJX2"/>
<dbReference type="Proteomes" id="UP000435802">
    <property type="component" value="Unassembled WGS sequence"/>
</dbReference>
<evidence type="ECO:0008006" key="3">
    <source>
        <dbReference type="Google" id="ProtNLM"/>
    </source>
</evidence>
<sequence length="476" mass="52956">MTEQHEKHLSADADGNASAKGARLVNLALRRKLSKRFPSKSAPRVLLLQGPVGPFFRKVQTLLNESGFDAWRVSFNAGDRLFARGSNILHFSGTADAWRDWFTGIVAEHGFDYVILFGCERDVHKIAIEQCALNAVPVLCLEEGYIRPGFVTMELGGNNWLSPIAGLLPPEDEAAQRRDRPKNTTYPSSFGAMATYAFTYFAVRGVFSTLSERKLFHKPKRSLVTEMFYWIKNYYLKFRNLGRNYRSMERLLEHHDKKYYLVPLQVHDDSQLAAAAGGWNNQKLILKAIVSFARNAPPTHQLVFKIHPMERGHSQDKQFIRQVGVLNNVADRVHILDNGSLGLLTRHSAGMVTINSTSGLSALVHGVPLAVLGKAFYRHPSLAFCVAKGIDLDGFWSSGHVAPAALRRDYLNWVAEQCLEPGDFYAYEGMEVATNSLLGKLRSMETAGRTTGVLLPLSDTSDQQAWVQCSGEASAG</sequence>
<comment type="caution">
    <text evidence="1">The sequence shown here is derived from an EMBL/GenBank/DDBJ whole genome shotgun (WGS) entry which is preliminary data.</text>
</comment>
<dbReference type="EMBL" id="WUMK01000015">
    <property type="protein sequence ID" value="MXN49091.1"/>
    <property type="molecule type" value="Genomic_DNA"/>
</dbReference>
<protein>
    <recommendedName>
        <fullName evidence="3">Capsular biosynthesis protein</fullName>
    </recommendedName>
</protein>
<reference evidence="1 2" key="1">
    <citation type="submission" date="2019-12" db="EMBL/GenBank/DDBJ databases">
        <title>Shinella kummerowiae sp. nov., a symbiotic bacterium isolated from root nodules of the herbal legume Kummerowia stipulacea.</title>
        <authorList>
            <person name="Gao J."/>
        </authorList>
    </citation>
    <scope>NUCLEOTIDE SEQUENCE [LARGE SCALE GENOMIC DNA]</scope>
    <source>
        <strain evidence="1 2">CCBAU 25048</strain>
    </source>
</reference>
<dbReference type="Pfam" id="PF05159">
    <property type="entry name" value="Capsule_synth"/>
    <property type="match status" value="1"/>
</dbReference>
<dbReference type="InterPro" id="IPR007833">
    <property type="entry name" value="Capsule_polysaccharide_synth"/>
</dbReference>
<evidence type="ECO:0000313" key="1">
    <source>
        <dbReference type="EMBL" id="MXN49091.1"/>
    </source>
</evidence>
<accession>A0A6N8SJX2</accession>
<dbReference type="GO" id="GO:0000271">
    <property type="term" value="P:polysaccharide biosynthetic process"/>
    <property type="evidence" value="ECO:0007669"/>
    <property type="project" value="InterPro"/>
</dbReference>
<gene>
    <name evidence="1" type="ORF">GR138_28200</name>
</gene>
<organism evidence="1 2">
    <name type="scientific">Shinella kummerowiae</name>
    <dbReference type="NCBI Taxonomy" id="417745"/>
    <lineage>
        <taxon>Bacteria</taxon>
        <taxon>Pseudomonadati</taxon>
        <taxon>Pseudomonadota</taxon>
        <taxon>Alphaproteobacteria</taxon>
        <taxon>Hyphomicrobiales</taxon>
        <taxon>Rhizobiaceae</taxon>
        <taxon>Shinella</taxon>
    </lineage>
</organism>
<name>A0A6N8SJX2_9HYPH</name>